<feature type="domain" description="RIO kinase" evidence="13">
    <location>
        <begin position="91"/>
        <end position="333"/>
    </location>
</feature>
<evidence type="ECO:0000256" key="1">
    <source>
        <dbReference type="ARBA" id="ARBA00009196"/>
    </source>
</evidence>
<keyword evidence="8" id="KW-0067">ATP-binding</keyword>
<gene>
    <name evidence="14" type="ORF">DFJ64_1131</name>
</gene>
<keyword evidence="3" id="KW-0723">Serine/threonine-protein kinase</keyword>
<dbReference type="InterPro" id="IPR018934">
    <property type="entry name" value="RIO_dom"/>
</dbReference>
<organism evidence="14 15">
    <name type="scientific">Thermasporomyces composti</name>
    <dbReference type="NCBI Taxonomy" id="696763"/>
    <lineage>
        <taxon>Bacteria</taxon>
        <taxon>Bacillati</taxon>
        <taxon>Actinomycetota</taxon>
        <taxon>Actinomycetes</taxon>
        <taxon>Propionibacteriales</taxon>
        <taxon>Nocardioidaceae</taxon>
        <taxon>Thermasporomyces</taxon>
    </lineage>
</organism>
<keyword evidence="5" id="KW-0479">Metal-binding</keyword>
<evidence type="ECO:0000256" key="8">
    <source>
        <dbReference type="ARBA" id="ARBA00022840"/>
    </source>
</evidence>
<evidence type="ECO:0000313" key="14">
    <source>
        <dbReference type="EMBL" id="REF35741.1"/>
    </source>
</evidence>
<keyword evidence="9" id="KW-0460">Magnesium</keyword>
<dbReference type="SUPFAM" id="SSF56112">
    <property type="entry name" value="Protein kinase-like (PK-like)"/>
    <property type="match status" value="1"/>
</dbReference>
<evidence type="ECO:0000256" key="10">
    <source>
        <dbReference type="ARBA" id="ARBA00047899"/>
    </source>
</evidence>
<accession>A0A3D9VEJ6</accession>
<dbReference type="Gene3D" id="3.30.200.20">
    <property type="entry name" value="Phosphorylase Kinase, domain 1"/>
    <property type="match status" value="1"/>
</dbReference>
<evidence type="ECO:0000256" key="3">
    <source>
        <dbReference type="ARBA" id="ARBA00022527"/>
    </source>
</evidence>
<comment type="similarity">
    <text evidence="1">Belongs to the protein kinase superfamily. RIO-type Ser/Thr kinase family.</text>
</comment>
<keyword evidence="15" id="KW-1185">Reference proteome</keyword>
<dbReference type="EMBL" id="QTUC01000001">
    <property type="protein sequence ID" value="REF35741.1"/>
    <property type="molecule type" value="Genomic_DNA"/>
</dbReference>
<dbReference type="EC" id="2.7.11.1" evidence="2"/>
<dbReference type="AlphaFoldDB" id="A0A3D9VEJ6"/>
<evidence type="ECO:0000256" key="5">
    <source>
        <dbReference type="ARBA" id="ARBA00022723"/>
    </source>
</evidence>
<keyword evidence="7 14" id="KW-0418">Kinase</keyword>
<keyword evidence="6" id="KW-0547">Nucleotide-binding</keyword>
<evidence type="ECO:0000256" key="12">
    <source>
        <dbReference type="SAM" id="MobiDB-lite"/>
    </source>
</evidence>
<dbReference type="GO" id="GO:0005524">
    <property type="term" value="F:ATP binding"/>
    <property type="evidence" value="ECO:0007669"/>
    <property type="project" value="UniProtKB-KW"/>
</dbReference>
<comment type="catalytic activity">
    <reaction evidence="10">
        <text>L-threonyl-[protein] + ATP = O-phospho-L-threonyl-[protein] + ADP + H(+)</text>
        <dbReference type="Rhea" id="RHEA:46608"/>
        <dbReference type="Rhea" id="RHEA-COMP:11060"/>
        <dbReference type="Rhea" id="RHEA-COMP:11605"/>
        <dbReference type="ChEBI" id="CHEBI:15378"/>
        <dbReference type="ChEBI" id="CHEBI:30013"/>
        <dbReference type="ChEBI" id="CHEBI:30616"/>
        <dbReference type="ChEBI" id="CHEBI:61977"/>
        <dbReference type="ChEBI" id="CHEBI:456216"/>
        <dbReference type="EC" id="2.7.11.1"/>
    </reaction>
</comment>
<dbReference type="InterPro" id="IPR011009">
    <property type="entry name" value="Kinase-like_dom_sf"/>
</dbReference>
<evidence type="ECO:0000256" key="9">
    <source>
        <dbReference type="ARBA" id="ARBA00022842"/>
    </source>
</evidence>
<keyword evidence="4" id="KW-0808">Transferase</keyword>
<evidence type="ECO:0000256" key="4">
    <source>
        <dbReference type="ARBA" id="ARBA00022679"/>
    </source>
</evidence>
<dbReference type="GO" id="GO:0004674">
    <property type="term" value="F:protein serine/threonine kinase activity"/>
    <property type="evidence" value="ECO:0007669"/>
    <property type="project" value="UniProtKB-KW"/>
</dbReference>
<reference evidence="14 15" key="1">
    <citation type="submission" date="2018-08" db="EMBL/GenBank/DDBJ databases">
        <title>Sequencing the genomes of 1000 actinobacteria strains.</title>
        <authorList>
            <person name="Klenk H.-P."/>
        </authorList>
    </citation>
    <scope>NUCLEOTIDE SEQUENCE [LARGE SCALE GENOMIC DNA]</scope>
    <source>
        <strain evidence="14 15">DSM 22891</strain>
    </source>
</reference>
<evidence type="ECO:0000256" key="7">
    <source>
        <dbReference type="ARBA" id="ARBA00022777"/>
    </source>
</evidence>
<evidence type="ECO:0000256" key="6">
    <source>
        <dbReference type="ARBA" id="ARBA00022741"/>
    </source>
</evidence>
<comment type="caution">
    <text evidence="14">The sequence shown here is derived from an EMBL/GenBank/DDBJ whole genome shotgun (WGS) entry which is preliminary data.</text>
</comment>
<dbReference type="PANTHER" id="PTHR45723">
    <property type="entry name" value="SERINE/THREONINE-PROTEIN KINASE RIO1"/>
    <property type="match status" value="1"/>
</dbReference>
<dbReference type="InterPro" id="IPR000687">
    <property type="entry name" value="RIO_kinase"/>
</dbReference>
<proteinExistence type="inferred from homology"/>
<sequence>MRERSSFPRRYRPRVASWWESDGDIDPFADVDADLPTTVRMRRRRADNEPSPGTRGRLTEEQRARLAREREAAATADAPPAGIRWSTWDDGSRGPEPYPEWLVTELAAVDTDLGVLKTGKEADVHLLERGVPGSDRRCLLASKRYRGADHRLFHRDASYLEGRRLRRVRDQRAIDRRTNFGRNLIAQQWSTAEFAALCHLWSAGVPVPYPVQCLGTEVLMEFIGDEDGTPAPRLAQLRPEPGQLRHWWEVMRAAMVAMGRLGYTHGDLSAYNVLADGDDLVFIDVPQLVDLAVNPQGRPFLERDARRICEWFTARGLSVDVADPNALVDLVLSEAGLA</sequence>
<evidence type="ECO:0000259" key="13">
    <source>
        <dbReference type="SMART" id="SM00090"/>
    </source>
</evidence>
<dbReference type="SMART" id="SM00090">
    <property type="entry name" value="RIO"/>
    <property type="match status" value="1"/>
</dbReference>
<evidence type="ECO:0000256" key="11">
    <source>
        <dbReference type="ARBA" id="ARBA00048679"/>
    </source>
</evidence>
<dbReference type="InterPro" id="IPR051272">
    <property type="entry name" value="RIO-type_Ser/Thr_kinase"/>
</dbReference>
<feature type="region of interest" description="Disordered" evidence="12">
    <location>
        <begin position="27"/>
        <end position="92"/>
    </location>
</feature>
<feature type="compositionally biased region" description="Basic and acidic residues" evidence="12">
    <location>
        <begin position="57"/>
        <end position="72"/>
    </location>
</feature>
<dbReference type="Pfam" id="PF01163">
    <property type="entry name" value="RIO1"/>
    <property type="match status" value="1"/>
</dbReference>
<dbReference type="Gene3D" id="1.10.510.10">
    <property type="entry name" value="Transferase(Phosphotransferase) domain 1"/>
    <property type="match status" value="1"/>
</dbReference>
<dbReference type="OrthoDB" id="9795258at2"/>
<protein>
    <recommendedName>
        <fullName evidence="2">non-specific serine/threonine protein kinase</fullName>
        <ecNumber evidence="2">2.7.11.1</ecNumber>
    </recommendedName>
</protein>
<evidence type="ECO:0000256" key="2">
    <source>
        <dbReference type="ARBA" id="ARBA00012513"/>
    </source>
</evidence>
<dbReference type="GO" id="GO:0046872">
    <property type="term" value="F:metal ion binding"/>
    <property type="evidence" value="ECO:0007669"/>
    <property type="project" value="UniProtKB-KW"/>
</dbReference>
<name>A0A3D9VEJ6_THECX</name>
<dbReference type="RefSeq" id="WP_115849482.1">
    <property type="nucleotide sequence ID" value="NZ_QTUC01000001.1"/>
</dbReference>
<evidence type="ECO:0000313" key="15">
    <source>
        <dbReference type="Proteomes" id="UP000256485"/>
    </source>
</evidence>
<dbReference type="Proteomes" id="UP000256485">
    <property type="component" value="Unassembled WGS sequence"/>
</dbReference>
<comment type="catalytic activity">
    <reaction evidence="11">
        <text>L-seryl-[protein] + ATP = O-phospho-L-seryl-[protein] + ADP + H(+)</text>
        <dbReference type="Rhea" id="RHEA:17989"/>
        <dbReference type="Rhea" id="RHEA-COMP:9863"/>
        <dbReference type="Rhea" id="RHEA-COMP:11604"/>
        <dbReference type="ChEBI" id="CHEBI:15378"/>
        <dbReference type="ChEBI" id="CHEBI:29999"/>
        <dbReference type="ChEBI" id="CHEBI:30616"/>
        <dbReference type="ChEBI" id="CHEBI:83421"/>
        <dbReference type="ChEBI" id="CHEBI:456216"/>
        <dbReference type="EC" id="2.7.11.1"/>
    </reaction>
</comment>